<dbReference type="EMBL" id="JBAWSX010000014">
    <property type="protein sequence ID" value="MEI4803454.1"/>
    <property type="molecule type" value="Genomic_DNA"/>
</dbReference>
<comment type="caution">
    <text evidence="1">The sequence shown here is derived from an EMBL/GenBank/DDBJ whole genome shotgun (WGS) entry which is preliminary data.</text>
</comment>
<protein>
    <recommendedName>
        <fullName evidence="3">Phage protein</fullName>
    </recommendedName>
</protein>
<dbReference type="Proteomes" id="UP001372526">
    <property type="component" value="Unassembled WGS sequence"/>
</dbReference>
<proteinExistence type="predicted"/>
<sequence length="157" mass="18295">MLTFEEKLTIIESFPELERKTVSLGRINFHYEESRLDKKNVVYHLHPNGNGFVYAGHLKGYKTNDKGMVNIRDFSAEELRSLLEKSIAALSQEPVEEVAITENFQEEEWVNEDKHILTLIKEDEDMWNVYAGIQLDGTFNSYKEAAQYLDEEGFTRK</sequence>
<evidence type="ECO:0000313" key="2">
    <source>
        <dbReference type="Proteomes" id="UP001372526"/>
    </source>
</evidence>
<evidence type="ECO:0000313" key="1">
    <source>
        <dbReference type="EMBL" id="MEI4803454.1"/>
    </source>
</evidence>
<organism evidence="1 2">
    <name type="scientific">Bacillus bruguierae</name>
    <dbReference type="NCBI Taxonomy" id="3127667"/>
    <lineage>
        <taxon>Bacteria</taxon>
        <taxon>Bacillati</taxon>
        <taxon>Bacillota</taxon>
        <taxon>Bacilli</taxon>
        <taxon>Bacillales</taxon>
        <taxon>Bacillaceae</taxon>
        <taxon>Bacillus</taxon>
    </lineage>
</organism>
<accession>A0ABU8FL95</accession>
<gene>
    <name evidence="1" type="ORF">WAZ07_19715</name>
</gene>
<reference evidence="1 2" key="1">
    <citation type="submission" date="2024-01" db="EMBL/GenBank/DDBJ databases">
        <title>Seven novel Bacillus-like species.</title>
        <authorList>
            <person name="Liu G."/>
        </authorList>
    </citation>
    <scope>NUCLEOTIDE SEQUENCE [LARGE SCALE GENOMIC DNA]</scope>
    <source>
        <strain evidence="1 2">FJAT-51639</strain>
    </source>
</reference>
<keyword evidence="2" id="KW-1185">Reference proteome</keyword>
<dbReference type="RefSeq" id="WP_336473856.1">
    <property type="nucleotide sequence ID" value="NZ_JBAWSX010000014.1"/>
</dbReference>
<name>A0ABU8FL95_9BACI</name>
<evidence type="ECO:0008006" key="3">
    <source>
        <dbReference type="Google" id="ProtNLM"/>
    </source>
</evidence>